<dbReference type="InterPro" id="IPR010653">
    <property type="entry name" value="NlpB/DapX"/>
</dbReference>
<sequence length="348" mass="39094">MSETMHSTVFRLMTASLGLVVLSGCMFGDNGAFRDRGDDYRQAKLSAPLELPAEISSASLDDKYVVPGLQTHTVLPGKFDLPRPEPLTKNVGTAEVKIQTLEGKSWILLDGDPNQVWPRMRVFLGRAGLKVARADGATAIIETEWRDPNGDGSTRERFRFRLDQGVQKGTSEIHILTQINGGDAWPVASDSLERESQMVRVVAQYLADSEADASVSMLAQRSDGKGKIFLEGAEDGADGRYLRLLLPEDRAWAALGLALVKAGFEIEDDRREVNKYWLTYLDPDAEEMGWFSRIFSARRPNLSRYVVELRPVGDDKAESLIFLNYQKGRRLRETERENLLKRIMGYMY</sequence>
<dbReference type="AlphaFoldDB" id="A0A840R024"/>
<evidence type="ECO:0000313" key="1">
    <source>
        <dbReference type="EMBL" id="MBB5186057.1"/>
    </source>
</evidence>
<gene>
    <name evidence="1" type="ORF">HNQ57_000316</name>
</gene>
<organism evidence="1 2">
    <name type="scientific">Zhongshania antarctica</name>
    <dbReference type="NCBI Taxonomy" id="641702"/>
    <lineage>
        <taxon>Bacteria</taxon>
        <taxon>Pseudomonadati</taxon>
        <taxon>Pseudomonadota</taxon>
        <taxon>Gammaproteobacteria</taxon>
        <taxon>Cellvibrionales</taxon>
        <taxon>Spongiibacteraceae</taxon>
        <taxon>Zhongshania</taxon>
    </lineage>
</organism>
<evidence type="ECO:0000313" key="2">
    <source>
        <dbReference type="Proteomes" id="UP000536640"/>
    </source>
</evidence>
<name>A0A840R024_9GAMM</name>
<comment type="caution">
    <text evidence="1">The sequence shown here is derived from an EMBL/GenBank/DDBJ whole genome shotgun (WGS) entry which is preliminary data.</text>
</comment>
<proteinExistence type="predicted"/>
<dbReference type="EMBL" id="JACHHW010000001">
    <property type="protein sequence ID" value="MBB5186057.1"/>
    <property type="molecule type" value="Genomic_DNA"/>
</dbReference>
<dbReference type="InterPro" id="IPR042268">
    <property type="entry name" value="BamC_C"/>
</dbReference>
<reference evidence="1 2" key="1">
    <citation type="submission" date="2020-08" db="EMBL/GenBank/DDBJ databases">
        <title>Genomic Encyclopedia of Type Strains, Phase IV (KMG-IV): sequencing the most valuable type-strain genomes for metagenomic binning, comparative biology and taxonomic classification.</title>
        <authorList>
            <person name="Goeker M."/>
        </authorList>
    </citation>
    <scope>NUCLEOTIDE SEQUENCE [LARGE SCALE GENOMIC DNA]</scope>
    <source>
        <strain evidence="1 2">DSM 25701</strain>
    </source>
</reference>
<dbReference type="RefSeq" id="WP_184460862.1">
    <property type="nucleotide sequence ID" value="NZ_JACHHW010000001.1"/>
</dbReference>
<accession>A0A840R024</accession>
<protein>
    <submittedName>
        <fullName evidence="1">Outer membrane protein assembly factor BamC</fullName>
    </submittedName>
</protein>
<keyword evidence="2" id="KW-1185">Reference proteome</keyword>
<dbReference type="Pfam" id="PF06804">
    <property type="entry name" value="Lipoprotein_18"/>
    <property type="match status" value="1"/>
</dbReference>
<dbReference type="Proteomes" id="UP000536640">
    <property type="component" value="Unassembled WGS sequence"/>
</dbReference>
<dbReference type="Gene3D" id="3.30.310.170">
    <property type="entry name" value="Outer membrane protein assembly factor BamC"/>
    <property type="match status" value="1"/>
</dbReference>